<evidence type="ECO:0000313" key="2">
    <source>
        <dbReference type="Proteomes" id="UP001501285"/>
    </source>
</evidence>
<dbReference type="EMBL" id="BAAANB010000169">
    <property type="protein sequence ID" value="GAA1504031.1"/>
    <property type="molecule type" value="Genomic_DNA"/>
</dbReference>
<accession>A0ABP4KNA5</accession>
<dbReference type="InterPro" id="IPR011856">
    <property type="entry name" value="tRNA_endonuc-like_dom_sf"/>
</dbReference>
<evidence type="ECO:0008006" key="3">
    <source>
        <dbReference type="Google" id="ProtNLM"/>
    </source>
</evidence>
<evidence type="ECO:0000313" key="1">
    <source>
        <dbReference type="EMBL" id="GAA1504031.1"/>
    </source>
</evidence>
<sequence>MRLDPERSISTPKFGLEANNVGTDAQVLEDLVSSDGLFHIDATGSLAALRVTPYAAEDVLQELLENHPDLLAGGQMTPEEPRRWSLIRREHGVPDREAAVGSRWSVDHVFVDQDAVPTLVEVKRSSDTRIRREVVGQMLDYAANGVRYWPANDLRAAFEATQTGLGRDAQQEIAELTQSGDASVEDFFLSVEDNLRAGRIRMVFVADLVPDELRRITEFLNEQMSPAEVFAVEVKTYRAEGHEDMVIVPTVIGRTGAAITKKPPRSAPDRAVLLEQSRPSTLELLDLVDQFAATRGLVVHETRAGALLKTPGRGSVANVYLAGWDSVDVPLQPLRDRGWIAEADRILSALQNLTAKQLTEKNPTMPSADAVTNWAQMEVILADIADLYLAAEA</sequence>
<dbReference type="Proteomes" id="UP001501285">
    <property type="component" value="Unassembled WGS sequence"/>
</dbReference>
<protein>
    <recommendedName>
        <fullName evidence="3">DUF4263 domain-containing protein</fullName>
    </recommendedName>
</protein>
<gene>
    <name evidence="1" type="ORF">GCM10009740_39430</name>
</gene>
<dbReference type="Gene3D" id="3.40.1350.10">
    <property type="match status" value="1"/>
</dbReference>
<organism evidence="1 2">
    <name type="scientific">Terrabacter terrae</name>
    <dbReference type="NCBI Taxonomy" id="318434"/>
    <lineage>
        <taxon>Bacteria</taxon>
        <taxon>Bacillati</taxon>
        <taxon>Actinomycetota</taxon>
        <taxon>Actinomycetes</taxon>
        <taxon>Micrococcales</taxon>
        <taxon>Intrasporangiaceae</taxon>
        <taxon>Terrabacter</taxon>
    </lineage>
</organism>
<comment type="caution">
    <text evidence="1">The sequence shown here is derived from an EMBL/GenBank/DDBJ whole genome shotgun (WGS) entry which is preliminary data.</text>
</comment>
<name>A0ABP4KNA5_9MICO</name>
<dbReference type="RefSeq" id="WP_343994924.1">
    <property type="nucleotide sequence ID" value="NZ_BAAANB010000169.1"/>
</dbReference>
<proteinExistence type="predicted"/>
<reference evidence="2" key="1">
    <citation type="journal article" date="2019" name="Int. J. Syst. Evol. Microbiol.">
        <title>The Global Catalogue of Microorganisms (GCM) 10K type strain sequencing project: providing services to taxonomists for standard genome sequencing and annotation.</title>
        <authorList>
            <consortium name="The Broad Institute Genomics Platform"/>
            <consortium name="The Broad Institute Genome Sequencing Center for Infectious Disease"/>
            <person name="Wu L."/>
            <person name="Ma J."/>
        </authorList>
    </citation>
    <scope>NUCLEOTIDE SEQUENCE [LARGE SCALE GENOMIC DNA]</scope>
    <source>
        <strain evidence="2">JCM 14283</strain>
    </source>
</reference>
<keyword evidence="2" id="KW-1185">Reference proteome</keyword>